<name>A0ABR0F4M9_ZASCE</name>
<dbReference type="Pfam" id="PF01156">
    <property type="entry name" value="IU_nuc_hydro"/>
    <property type="match status" value="1"/>
</dbReference>
<keyword evidence="3" id="KW-0326">Glycosidase</keyword>
<evidence type="ECO:0000256" key="2">
    <source>
        <dbReference type="ARBA" id="ARBA00022801"/>
    </source>
</evidence>
<protein>
    <recommendedName>
        <fullName evidence="4">Inosine/uridine-preferring nucleoside hydrolase domain-containing protein</fullName>
    </recommendedName>
</protein>
<reference evidence="5 6" key="1">
    <citation type="journal article" date="2023" name="G3 (Bethesda)">
        <title>A chromosome-level genome assembly of Zasmidium syzygii isolated from banana leaves.</title>
        <authorList>
            <person name="van Westerhoven A.C."/>
            <person name="Mehrabi R."/>
            <person name="Talebi R."/>
            <person name="Steentjes M.B.F."/>
            <person name="Corcolon B."/>
            <person name="Chong P.A."/>
            <person name="Kema G.H.J."/>
            <person name="Seidl M.F."/>
        </authorList>
    </citation>
    <scope>NUCLEOTIDE SEQUENCE [LARGE SCALE GENOMIC DNA]</scope>
    <source>
        <strain evidence="5 6">P124</strain>
    </source>
</reference>
<dbReference type="InterPro" id="IPR036452">
    <property type="entry name" value="Ribo_hydro-like"/>
</dbReference>
<dbReference type="PANTHER" id="PTHR12304:SF4">
    <property type="entry name" value="URIDINE NUCLEOSIDASE"/>
    <property type="match status" value="1"/>
</dbReference>
<dbReference type="PANTHER" id="PTHR12304">
    <property type="entry name" value="INOSINE-URIDINE PREFERRING NUCLEOSIDE HYDROLASE"/>
    <property type="match status" value="1"/>
</dbReference>
<feature type="domain" description="Inosine/uridine-preferring nucleoside hydrolase" evidence="4">
    <location>
        <begin position="7"/>
        <end position="345"/>
    </location>
</feature>
<organism evidence="5 6">
    <name type="scientific">Zasmidium cellare</name>
    <name type="common">Wine cellar mold</name>
    <name type="synonym">Racodium cellare</name>
    <dbReference type="NCBI Taxonomy" id="395010"/>
    <lineage>
        <taxon>Eukaryota</taxon>
        <taxon>Fungi</taxon>
        <taxon>Dikarya</taxon>
        <taxon>Ascomycota</taxon>
        <taxon>Pezizomycotina</taxon>
        <taxon>Dothideomycetes</taxon>
        <taxon>Dothideomycetidae</taxon>
        <taxon>Mycosphaerellales</taxon>
        <taxon>Mycosphaerellaceae</taxon>
        <taxon>Zasmidium</taxon>
    </lineage>
</organism>
<dbReference type="Proteomes" id="UP001305779">
    <property type="component" value="Unassembled WGS sequence"/>
</dbReference>
<evidence type="ECO:0000256" key="3">
    <source>
        <dbReference type="ARBA" id="ARBA00023295"/>
    </source>
</evidence>
<comment type="similarity">
    <text evidence="1">Belongs to the IUNH family.</text>
</comment>
<comment type="caution">
    <text evidence="5">The sequence shown here is derived from an EMBL/GenBank/DDBJ whole genome shotgun (WGS) entry which is preliminary data.</text>
</comment>
<dbReference type="InterPro" id="IPR023186">
    <property type="entry name" value="IUNH"/>
</dbReference>
<evidence type="ECO:0000256" key="1">
    <source>
        <dbReference type="ARBA" id="ARBA00009176"/>
    </source>
</evidence>
<proteinExistence type="inferred from homology"/>
<evidence type="ECO:0000313" key="5">
    <source>
        <dbReference type="EMBL" id="KAK4508266.1"/>
    </source>
</evidence>
<accession>A0ABR0F4M9</accession>
<dbReference type="EMBL" id="JAXOVC010000001">
    <property type="protein sequence ID" value="KAK4508266.1"/>
    <property type="molecule type" value="Genomic_DNA"/>
</dbReference>
<evidence type="ECO:0000259" key="4">
    <source>
        <dbReference type="Pfam" id="PF01156"/>
    </source>
</evidence>
<dbReference type="SUPFAM" id="SSF53590">
    <property type="entry name" value="Nucleoside hydrolase"/>
    <property type="match status" value="1"/>
</dbReference>
<gene>
    <name evidence="5" type="ORF">PRZ48_002004</name>
</gene>
<keyword evidence="6" id="KW-1185">Reference proteome</keyword>
<evidence type="ECO:0000313" key="6">
    <source>
        <dbReference type="Proteomes" id="UP001305779"/>
    </source>
</evidence>
<sequence>MAPPTPIWLDCDTGHDDAFALVLAAQHPNFNLLGVSTIYGNAPLSRTTHNTLAILKAINREDMPVYPGADKPYCRPVASAPDIHGESGLDGTTCLPTPTATPKTDLPAIEAAYAALIAQPPGTAWLVATGCLTNTALLLAIHPDLAPHLAGLSIMGGAIGGGFTSAPMGVVSGEGERFGNWTPWAEFNIWLDPESASAVFSNEILAAKTTLMPLDLTHQFLATQSVQKMMLHGQDPDEKKPVPTVRKLFHEILTFFAKTYADVFGLTEGPPTHDPLAVATAIVPELFDDWGGERYEVTIVREGDHGATDSARNGSSQCGRTVATLLPKGKPGVRIPRSLEKDKLWRLLEECLERAEQVARA</sequence>
<dbReference type="CDD" id="cd02651">
    <property type="entry name" value="nuc_hydro_IU_UC_XIUA"/>
    <property type="match status" value="1"/>
</dbReference>
<dbReference type="Gene3D" id="3.90.245.10">
    <property type="entry name" value="Ribonucleoside hydrolase-like"/>
    <property type="match status" value="1"/>
</dbReference>
<keyword evidence="2" id="KW-0378">Hydrolase</keyword>
<dbReference type="InterPro" id="IPR001910">
    <property type="entry name" value="Inosine/uridine_hydrolase_dom"/>
</dbReference>